<dbReference type="Pfam" id="PF00753">
    <property type="entry name" value="Lactamase_B"/>
    <property type="match status" value="1"/>
</dbReference>
<keyword evidence="3" id="KW-0479">Metal-binding</keyword>
<gene>
    <name evidence="7" type="ORF">CUR178_08249</name>
</gene>
<dbReference type="GO" id="GO:0004416">
    <property type="term" value="F:hydroxyacylglutathione hydrolase activity"/>
    <property type="evidence" value="ECO:0007669"/>
    <property type="project" value="TreeGrafter"/>
</dbReference>
<name>A0A836HW01_LEIEN</name>
<dbReference type="InterPro" id="IPR001279">
    <property type="entry name" value="Metallo-B-lactamas"/>
</dbReference>
<dbReference type="OrthoDB" id="515692at2759"/>
<evidence type="ECO:0000256" key="5">
    <source>
        <dbReference type="ARBA" id="ARBA00022833"/>
    </source>
</evidence>
<dbReference type="CDD" id="cd07723">
    <property type="entry name" value="hydroxyacylglutathione_hydrolase_MBL-fold"/>
    <property type="match status" value="1"/>
</dbReference>
<evidence type="ECO:0000313" key="8">
    <source>
        <dbReference type="Proteomes" id="UP000674179"/>
    </source>
</evidence>
<evidence type="ECO:0000256" key="4">
    <source>
        <dbReference type="ARBA" id="ARBA00022801"/>
    </source>
</evidence>
<dbReference type="SUPFAM" id="SSF56281">
    <property type="entry name" value="Metallo-hydrolase/oxidoreductase"/>
    <property type="match status" value="1"/>
</dbReference>
<keyword evidence="8" id="KW-1185">Reference proteome</keyword>
<dbReference type="GeneID" id="94175389"/>
<accession>A0A836HW01</accession>
<dbReference type="KEGG" id="lenr:94175389"/>
<dbReference type="InterPro" id="IPR035680">
    <property type="entry name" value="Clx_II_MBL"/>
</dbReference>
<dbReference type="PANTHER" id="PTHR11935:SF139">
    <property type="entry name" value="HYDROLASE, PUTATIVE-RELATED"/>
    <property type="match status" value="1"/>
</dbReference>
<dbReference type="EMBL" id="JAFHKP010000012">
    <property type="protein sequence ID" value="KAG5483583.1"/>
    <property type="molecule type" value="Genomic_DNA"/>
</dbReference>
<organism evidence="7 8">
    <name type="scientific">Leishmania enriettii</name>
    <dbReference type="NCBI Taxonomy" id="5663"/>
    <lineage>
        <taxon>Eukaryota</taxon>
        <taxon>Discoba</taxon>
        <taxon>Euglenozoa</taxon>
        <taxon>Kinetoplastea</taxon>
        <taxon>Metakinetoplastina</taxon>
        <taxon>Trypanosomatida</taxon>
        <taxon>Trypanosomatidae</taxon>
        <taxon>Leishmaniinae</taxon>
        <taxon>Leishmania</taxon>
    </lineage>
</organism>
<sequence>MRNYYTKKFGSAFSVTVVPTLKDNFSYLINDHATHTLAAVDVNADYKPILAYIEEHLQDHGNLGGKRNLRIILSTHKHWDHAGGNRTLKAELEAVHKSESVIVIGGVNDSIPAVTQPVREGHRAQVGELSVEVIDAPCHTRGHVLYKVYHPQHPNDGVALFTGDTMFIAGIGAFFEGDEKDMCRAMEKVYHLNKGNDYALDPVTFIFPGHEYTAGFLAFSERAFPDRASDDLSFIQAQKAKYAAAVKRGDPSVPSSLAEEKRQNLFLRVADPAFVGMMNEGSKEALMMHLYNACD</sequence>
<comment type="caution">
    <text evidence="7">The sequence shown here is derived from an EMBL/GenBank/DDBJ whole genome shotgun (WGS) entry which is preliminary data.</text>
</comment>
<proteinExistence type="inferred from homology"/>
<keyword evidence="5" id="KW-0862">Zinc</keyword>
<dbReference type="InterPro" id="IPR036866">
    <property type="entry name" value="RibonucZ/Hydroxyglut_hydro"/>
</dbReference>
<comment type="cofactor">
    <cofactor evidence="1">
        <name>Zn(2+)</name>
        <dbReference type="ChEBI" id="CHEBI:29105"/>
    </cofactor>
</comment>
<evidence type="ECO:0000256" key="2">
    <source>
        <dbReference type="ARBA" id="ARBA00006759"/>
    </source>
</evidence>
<dbReference type="PANTHER" id="PTHR11935">
    <property type="entry name" value="BETA LACTAMASE DOMAIN"/>
    <property type="match status" value="1"/>
</dbReference>
<dbReference type="SMART" id="SM00849">
    <property type="entry name" value="Lactamase_B"/>
    <property type="match status" value="1"/>
</dbReference>
<dbReference type="Pfam" id="PF16123">
    <property type="entry name" value="HAGH_C"/>
    <property type="match status" value="1"/>
</dbReference>
<dbReference type="Gene3D" id="3.60.15.10">
    <property type="entry name" value="Ribonuclease Z/Hydroxyacylglutathione hydrolase-like"/>
    <property type="match status" value="1"/>
</dbReference>
<keyword evidence="4" id="KW-0378">Hydrolase</keyword>
<comment type="similarity">
    <text evidence="2">Belongs to the metallo-beta-lactamase superfamily. Glyoxalase II family.</text>
</comment>
<evidence type="ECO:0000259" key="6">
    <source>
        <dbReference type="SMART" id="SM00849"/>
    </source>
</evidence>
<dbReference type="Proteomes" id="UP000674179">
    <property type="component" value="Chromosome 12"/>
</dbReference>
<feature type="domain" description="Metallo-beta-lactamase" evidence="6">
    <location>
        <begin position="23"/>
        <end position="210"/>
    </location>
</feature>
<dbReference type="GO" id="GO:0046872">
    <property type="term" value="F:metal ion binding"/>
    <property type="evidence" value="ECO:0007669"/>
    <property type="project" value="UniProtKB-KW"/>
</dbReference>
<dbReference type="AlphaFoldDB" id="A0A836HW01"/>
<protein>
    <recommendedName>
        <fullName evidence="6">Metallo-beta-lactamase domain-containing protein</fullName>
    </recommendedName>
</protein>
<reference evidence="7 8" key="1">
    <citation type="submission" date="2021-02" db="EMBL/GenBank/DDBJ databases">
        <title>Leishmania (Mundinia) enrietti genome sequencing and assembly.</title>
        <authorList>
            <person name="Almutairi H."/>
            <person name="Gatherer D."/>
        </authorList>
    </citation>
    <scope>NUCLEOTIDE SEQUENCE [LARGE SCALE GENOMIC DNA]</scope>
    <source>
        <strain evidence="7">CUR178</strain>
    </source>
</reference>
<evidence type="ECO:0000256" key="1">
    <source>
        <dbReference type="ARBA" id="ARBA00001947"/>
    </source>
</evidence>
<evidence type="ECO:0000313" key="7">
    <source>
        <dbReference type="EMBL" id="KAG5483583.1"/>
    </source>
</evidence>
<evidence type="ECO:0000256" key="3">
    <source>
        <dbReference type="ARBA" id="ARBA00022723"/>
    </source>
</evidence>
<dbReference type="InterPro" id="IPR032282">
    <property type="entry name" value="HAGH_C"/>
</dbReference>
<dbReference type="RefSeq" id="XP_067694800.1">
    <property type="nucleotide sequence ID" value="XM_067839879.1"/>
</dbReference>